<evidence type="ECO:0000256" key="2">
    <source>
        <dbReference type="ARBA" id="ARBA00023242"/>
    </source>
</evidence>
<dbReference type="InterPro" id="IPR036710">
    <property type="entry name" value="RNA_pol_Rpb5_N_sf"/>
</dbReference>
<keyword evidence="2" id="KW-0539">Nucleus</keyword>
<dbReference type="OrthoDB" id="248779at2759"/>
<evidence type="ECO:0008006" key="8">
    <source>
        <dbReference type="Google" id="ProtNLM"/>
    </source>
</evidence>
<reference evidence="6 7" key="1">
    <citation type="submission" date="2017-09" db="EMBL/GenBank/DDBJ databases">
        <title>WGS assembly of Aquilegia coerulea Goldsmith.</title>
        <authorList>
            <person name="Hodges S."/>
            <person name="Kramer E."/>
            <person name="Nordborg M."/>
            <person name="Tomkins J."/>
            <person name="Borevitz J."/>
            <person name="Derieg N."/>
            <person name="Yan J."/>
            <person name="Mihaltcheva S."/>
            <person name="Hayes R.D."/>
            <person name="Rokhsar D."/>
        </authorList>
    </citation>
    <scope>NUCLEOTIDE SEQUENCE [LARGE SCALE GENOMIC DNA]</scope>
    <source>
        <strain evidence="7">cv. Goldsmith</strain>
    </source>
</reference>
<dbReference type="AlphaFoldDB" id="A0A2G5DXD1"/>
<dbReference type="GO" id="GO:0003899">
    <property type="term" value="F:DNA-directed RNA polymerase activity"/>
    <property type="evidence" value="ECO:0007669"/>
    <property type="project" value="InterPro"/>
</dbReference>
<comment type="subcellular location">
    <subcellularLocation>
        <location evidence="1">Nucleus</location>
    </subcellularLocation>
</comment>
<dbReference type="GO" id="GO:0006366">
    <property type="term" value="P:transcription by RNA polymerase II"/>
    <property type="evidence" value="ECO:0007669"/>
    <property type="project" value="TreeGrafter"/>
</dbReference>
<dbReference type="Pfam" id="PF01191">
    <property type="entry name" value="RNA_pol_Rpb5_C"/>
    <property type="match status" value="1"/>
</dbReference>
<dbReference type="Pfam" id="PF03871">
    <property type="entry name" value="RNA_pol_Rpb5_N"/>
    <property type="match status" value="1"/>
</dbReference>
<dbReference type="PANTHER" id="PTHR10535">
    <property type="entry name" value="DNA-DIRECTED RNA POLYMERASES I, II, AND III SUBUNIT RPABC1"/>
    <property type="match status" value="1"/>
</dbReference>
<keyword evidence="7" id="KW-1185">Reference proteome</keyword>
<evidence type="ECO:0000256" key="3">
    <source>
        <dbReference type="ARBA" id="ARBA00025765"/>
    </source>
</evidence>
<feature type="domain" description="RNA polymerase subunit H/Rpb5 C-terminal" evidence="4">
    <location>
        <begin position="155"/>
        <end position="227"/>
    </location>
</feature>
<dbReference type="SUPFAM" id="SSF53036">
    <property type="entry name" value="Eukaryotic RPB5 N-terminal domain"/>
    <property type="match status" value="1"/>
</dbReference>
<evidence type="ECO:0000256" key="1">
    <source>
        <dbReference type="ARBA" id="ARBA00004123"/>
    </source>
</evidence>
<dbReference type="EMBL" id="KZ305031">
    <property type="protein sequence ID" value="PIA48189.1"/>
    <property type="molecule type" value="Genomic_DNA"/>
</dbReference>
<dbReference type="Proteomes" id="UP000230069">
    <property type="component" value="Unassembled WGS sequence"/>
</dbReference>
<accession>A0A2G5DXD1</accession>
<dbReference type="GO" id="GO:0042797">
    <property type="term" value="P:tRNA transcription by RNA polymerase III"/>
    <property type="evidence" value="ECO:0007669"/>
    <property type="project" value="TreeGrafter"/>
</dbReference>
<proteinExistence type="inferred from homology"/>
<dbReference type="PANTHER" id="PTHR10535:SF2">
    <property type="entry name" value="DNA-DIRECTED RNA POLYMERASE V SUBUNIT 5A"/>
    <property type="match status" value="1"/>
</dbReference>
<dbReference type="Gene3D" id="3.40.1340.10">
    <property type="entry name" value="RNA polymerase, Rpb5, N-terminal domain"/>
    <property type="match status" value="1"/>
</dbReference>
<comment type="similarity">
    <text evidence="3">Belongs to the archaeal Rpo5/eukaryotic RPB5 RNA polymerase subunit family.</text>
</comment>
<dbReference type="InParanoid" id="A0A2G5DXD1"/>
<evidence type="ECO:0000313" key="6">
    <source>
        <dbReference type="EMBL" id="PIA48189.1"/>
    </source>
</evidence>
<protein>
    <recommendedName>
        <fullName evidence="8">RNA polymerase subunit H/Rpb5 C-terminal domain-containing protein</fullName>
    </recommendedName>
</protein>
<dbReference type="PIRSF" id="PIRSF000747">
    <property type="entry name" value="RPB5"/>
    <property type="match status" value="1"/>
</dbReference>
<sequence length="228" mass="26090">MEMEMEIERVMENVPSCLSSFIDTGSQESHRYYLARRTTLEMLRDRGYDVSASVNEIGLSLQGFRSVFGQQPNLEQLRITVPLLSDPTKKIMVYFCGNGKVNKPAVTRILQQITNSADLHRLILIVENQITHVAKQHLKLCRVKVEDFQITDLLVNMTKHVLMPKHEILSSVEKDKLLKKYSVTENQIPRMLETDAIARYYGLEKGQVVKVTTDSDVTGLLVTYRCVM</sequence>
<dbReference type="InterPro" id="IPR000783">
    <property type="entry name" value="RNA_pol_subH/Rpb5_C"/>
</dbReference>
<dbReference type="STRING" id="218851.A0A2G5DXD1"/>
<dbReference type="GO" id="GO:0006362">
    <property type="term" value="P:transcription elongation by RNA polymerase I"/>
    <property type="evidence" value="ECO:0007669"/>
    <property type="project" value="TreeGrafter"/>
</dbReference>
<dbReference type="SUPFAM" id="SSF55287">
    <property type="entry name" value="RPB5-like RNA polymerase subunit"/>
    <property type="match status" value="1"/>
</dbReference>
<dbReference type="InterPro" id="IPR035913">
    <property type="entry name" value="RPB5-like_sf"/>
</dbReference>
<name>A0A2G5DXD1_AQUCA</name>
<dbReference type="GO" id="GO:0003677">
    <property type="term" value="F:DNA binding"/>
    <property type="evidence" value="ECO:0007669"/>
    <property type="project" value="InterPro"/>
</dbReference>
<dbReference type="InterPro" id="IPR014381">
    <property type="entry name" value="Arch_Rpo5/euc_Rpb5"/>
</dbReference>
<dbReference type="GO" id="GO:0055029">
    <property type="term" value="C:nuclear DNA-directed RNA polymerase complex"/>
    <property type="evidence" value="ECO:0007669"/>
    <property type="project" value="UniProtKB-ARBA"/>
</dbReference>
<organism evidence="6 7">
    <name type="scientific">Aquilegia coerulea</name>
    <name type="common">Rocky mountain columbine</name>
    <dbReference type="NCBI Taxonomy" id="218851"/>
    <lineage>
        <taxon>Eukaryota</taxon>
        <taxon>Viridiplantae</taxon>
        <taxon>Streptophyta</taxon>
        <taxon>Embryophyta</taxon>
        <taxon>Tracheophyta</taxon>
        <taxon>Spermatophyta</taxon>
        <taxon>Magnoliopsida</taxon>
        <taxon>Ranunculales</taxon>
        <taxon>Ranunculaceae</taxon>
        <taxon>Thalictroideae</taxon>
        <taxon>Aquilegia</taxon>
    </lineage>
</organism>
<dbReference type="FunFam" id="3.90.940.20:FF:000001">
    <property type="entry name" value="DNA-directed RNA polymerases I, II, and III subunit RPABC1"/>
    <property type="match status" value="1"/>
</dbReference>
<evidence type="ECO:0000259" key="5">
    <source>
        <dbReference type="Pfam" id="PF03871"/>
    </source>
</evidence>
<evidence type="ECO:0000313" key="7">
    <source>
        <dbReference type="Proteomes" id="UP000230069"/>
    </source>
</evidence>
<dbReference type="FunCoup" id="A0A2G5DXD1">
    <property type="interactions" value="125"/>
</dbReference>
<evidence type="ECO:0000259" key="4">
    <source>
        <dbReference type="Pfam" id="PF01191"/>
    </source>
</evidence>
<dbReference type="Gene3D" id="3.90.940.20">
    <property type="entry name" value="RPB5-like RNA polymerase subunit"/>
    <property type="match status" value="1"/>
</dbReference>
<gene>
    <name evidence="6" type="ORF">AQUCO_01400634v1</name>
</gene>
<feature type="domain" description="RNA polymerase Rpb5 N-terminal" evidence="5">
    <location>
        <begin position="27"/>
        <end position="112"/>
    </location>
</feature>
<dbReference type="InterPro" id="IPR005571">
    <property type="entry name" value="RNA_pol_Rpb5_N"/>
</dbReference>